<keyword evidence="2" id="KW-1003">Cell membrane</keyword>
<evidence type="ECO:0000259" key="8">
    <source>
        <dbReference type="PROSITE" id="PS50893"/>
    </source>
</evidence>
<dbReference type="PANTHER" id="PTHR43166">
    <property type="entry name" value="AMINO ACID IMPORT ATP-BINDING PROTEIN"/>
    <property type="match status" value="1"/>
</dbReference>
<keyword evidence="5" id="KW-1278">Translocase</keyword>
<sequence>MIELRNISVTFQQKNKTIAAVKQVDLRIGKGDVYGIVGYSGAGKSTLVRVINLLQKPSEGEVLINGIQLNKLKPKELRQERKSIGMIFQHFNLMDARTIFDNVDFSLKYSGKTKQERYQKVTELLELVGLSDKHQAYPSQLSGGQKQRVAIARALANDPTILLCDEATSALDPKTTLQILDLLKELNRKLGLTIVLITHEMQVVKEICNKVAVMENGEIIEKGESVQIFSQPQQPLTKDFIRTALHVDQALTTILNHQKFSKLAPNEILAEFAYVGDETSEPLITQLYSRYQVSTNILYGNVEILQEVPIGRLIVRLTGEQHQRKKALEFLQQHQVEATILKRPEQSSPIRLVERGGE</sequence>
<name>A0ABV0EWZ6_9ENTE</name>
<dbReference type="InterPro" id="IPR018449">
    <property type="entry name" value="NIL_domain"/>
</dbReference>
<gene>
    <name evidence="9" type="ORF">JZO67_004095</name>
</gene>
<evidence type="ECO:0000256" key="4">
    <source>
        <dbReference type="ARBA" id="ARBA00022840"/>
    </source>
</evidence>
<evidence type="ECO:0000256" key="1">
    <source>
        <dbReference type="ARBA" id="ARBA00022448"/>
    </source>
</evidence>
<dbReference type="InterPro" id="IPR041701">
    <property type="entry name" value="MetN_ABC"/>
</dbReference>
<dbReference type="Pfam" id="PF09383">
    <property type="entry name" value="NIL"/>
    <property type="match status" value="1"/>
</dbReference>
<dbReference type="GO" id="GO:0005524">
    <property type="term" value="F:ATP binding"/>
    <property type="evidence" value="ECO:0007669"/>
    <property type="project" value="UniProtKB-KW"/>
</dbReference>
<keyword evidence="4 9" id="KW-0067">ATP-binding</keyword>
<dbReference type="PROSITE" id="PS00211">
    <property type="entry name" value="ABC_TRANSPORTER_1"/>
    <property type="match status" value="1"/>
</dbReference>
<dbReference type="SUPFAM" id="SSF55021">
    <property type="entry name" value="ACT-like"/>
    <property type="match status" value="1"/>
</dbReference>
<feature type="domain" description="ABC transporter" evidence="8">
    <location>
        <begin position="4"/>
        <end position="241"/>
    </location>
</feature>
<comment type="caution">
    <text evidence="9">The sequence shown here is derived from an EMBL/GenBank/DDBJ whole genome shotgun (WGS) entry which is preliminary data.</text>
</comment>
<organism evidence="9 10">
    <name type="scientific">Candidatus Enterococcus ferrettii</name>
    <dbReference type="NCBI Taxonomy" id="2815324"/>
    <lineage>
        <taxon>Bacteria</taxon>
        <taxon>Bacillati</taxon>
        <taxon>Bacillota</taxon>
        <taxon>Bacilli</taxon>
        <taxon>Lactobacillales</taxon>
        <taxon>Enterococcaceae</taxon>
        <taxon>Enterococcus</taxon>
    </lineage>
</organism>
<dbReference type="RefSeq" id="WP_207704079.1">
    <property type="nucleotide sequence ID" value="NZ_JAFREL020000004.1"/>
</dbReference>
<evidence type="ECO:0000313" key="10">
    <source>
        <dbReference type="Proteomes" id="UP000664357"/>
    </source>
</evidence>
<evidence type="ECO:0000256" key="2">
    <source>
        <dbReference type="ARBA" id="ARBA00022475"/>
    </source>
</evidence>
<dbReference type="PANTHER" id="PTHR43166:SF30">
    <property type="entry name" value="METHIONINE IMPORT ATP-BINDING PROTEIN METN"/>
    <property type="match status" value="1"/>
</dbReference>
<dbReference type="InterPro" id="IPR050086">
    <property type="entry name" value="MetN_ABC_transporter-like"/>
</dbReference>
<evidence type="ECO:0000256" key="3">
    <source>
        <dbReference type="ARBA" id="ARBA00022741"/>
    </source>
</evidence>
<keyword evidence="10" id="KW-1185">Reference proteome</keyword>
<dbReference type="Proteomes" id="UP000664357">
    <property type="component" value="Unassembled WGS sequence"/>
</dbReference>
<evidence type="ECO:0000256" key="7">
    <source>
        <dbReference type="ARBA" id="ARBA00023136"/>
    </source>
</evidence>
<dbReference type="InterPro" id="IPR003439">
    <property type="entry name" value="ABC_transporter-like_ATP-bd"/>
</dbReference>
<dbReference type="InterPro" id="IPR027417">
    <property type="entry name" value="P-loop_NTPase"/>
</dbReference>
<evidence type="ECO:0000256" key="5">
    <source>
        <dbReference type="ARBA" id="ARBA00022967"/>
    </source>
</evidence>
<dbReference type="SUPFAM" id="SSF52540">
    <property type="entry name" value="P-loop containing nucleoside triphosphate hydrolases"/>
    <property type="match status" value="1"/>
</dbReference>
<dbReference type="InterPro" id="IPR003593">
    <property type="entry name" value="AAA+_ATPase"/>
</dbReference>
<dbReference type="InterPro" id="IPR045865">
    <property type="entry name" value="ACT-like_dom_sf"/>
</dbReference>
<keyword evidence="3" id="KW-0547">Nucleotide-binding</keyword>
<dbReference type="SMART" id="SM00382">
    <property type="entry name" value="AAA"/>
    <property type="match status" value="1"/>
</dbReference>
<evidence type="ECO:0000313" key="9">
    <source>
        <dbReference type="EMBL" id="MEO1772113.1"/>
    </source>
</evidence>
<keyword evidence="7" id="KW-0472">Membrane</keyword>
<reference evidence="9 10" key="2">
    <citation type="submission" date="2024-02" db="EMBL/GenBank/DDBJ databases">
        <title>The Genome Sequence of Enterococcus sp. DIV0159.</title>
        <authorList>
            <person name="Earl A."/>
            <person name="Manson A."/>
            <person name="Gilmore M."/>
            <person name="Sanders J."/>
            <person name="Shea T."/>
            <person name="Howe W."/>
            <person name="Livny J."/>
            <person name="Cuomo C."/>
            <person name="Neafsey D."/>
            <person name="Birren B."/>
        </authorList>
    </citation>
    <scope>NUCLEOTIDE SEQUENCE [LARGE SCALE GENOMIC DNA]</scope>
    <source>
        <strain evidence="9 10">665A</strain>
    </source>
</reference>
<keyword evidence="6" id="KW-0029">Amino-acid transport</keyword>
<dbReference type="Pfam" id="PF00005">
    <property type="entry name" value="ABC_tran"/>
    <property type="match status" value="1"/>
</dbReference>
<dbReference type="CDD" id="cd03258">
    <property type="entry name" value="ABC_MetN_methionine_transporter"/>
    <property type="match status" value="1"/>
</dbReference>
<reference evidence="9 10" key="1">
    <citation type="submission" date="2021-03" db="EMBL/GenBank/DDBJ databases">
        <authorList>
            <person name="Gilmore M.S."/>
            <person name="Schwartzman J."/>
            <person name="Van Tyne D."/>
            <person name="Martin M."/>
            <person name="Earl A.M."/>
            <person name="Manson A.L."/>
            <person name="Straub T."/>
            <person name="Salamzade R."/>
            <person name="Saavedra J."/>
            <person name="Lebreton F."/>
            <person name="Prichula J."/>
            <person name="Schaufler K."/>
            <person name="Gaca A."/>
            <person name="Sgardioli B."/>
            <person name="Wagenaar J."/>
            <person name="Strong T."/>
        </authorList>
    </citation>
    <scope>NUCLEOTIDE SEQUENCE [LARGE SCALE GENOMIC DNA]</scope>
    <source>
        <strain evidence="9 10">665A</strain>
    </source>
</reference>
<keyword evidence="1" id="KW-0813">Transport</keyword>
<dbReference type="SMART" id="SM00930">
    <property type="entry name" value="NIL"/>
    <property type="match status" value="1"/>
</dbReference>
<protein>
    <submittedName>
        <fullName evidence="9">Methionine import ATP-binding protein MetN 1</fullName>
    </submittedName>
</protein>
<dbReference type="Gene3D" id="3.40.50.300">
    <property type="entry name" value="P-loop containing nucleotide triphosphate hydrolases"/>
    <property type="match status" value="1"/>
</dbReference>
<dbReference type="InterPro" id="IPR017871">
    <property type="entry name" value="ABC_transporter-like_CS"/>
</dbReference>
<dbReference type="EMBL" id="JAFREL020000004">
    <property type="protein sequence ID" value="MEO1772113.1"/>
    <property type="molecule type" value="Genomic_DNA"/>
</dbReference>
<dbReference type="PROSITE" id="PS50893">
    <property type="entry name" value="ABC_TRANSPORTER_2"/>
    <property type="match status" value="1"/>
</dbReference>
<dbReference type="Gene3D" id="3.30.70.260">
    <property type="match status" value="1"/>
</dbReference>
<evidence type="ECO:0000256" key="6">
    <source>
        <dbReference type="ARBA" id="ARBA00022970"/>
    </source>
</evidence>
<accession>A0ABV0EWZ6</accession>
<proteinExistence type="predicted"/>